<dbReference type="Pfam" id="PF04575">
    <property type="entry name" value="SlipAM"/>
    <property type="match status" value="1"/>
</dbReference>
<feature type="domain" description="Surface lipoprotein assembly modifier N-terminal TPR repeats region" evidence="9">
    <location>
        <begin position="66"/>
        <end position="162"/>
    </location>
</feature>
<comment type="subcellular location">
    <subcellularLocation>
        <location evidence="1">Cell outer membrane</location>
        <topology evidence="1">Multi-pass membrane protein</topology>
    </subcellularLocation>
</comment>
<evidence type="ECO:0000313" key="10">
    <source>
        <dbReference type="EMBL" id="KJY69691.1"/>
    </source>
</evidence>
<keyword evidence="3" id="KW-0812">Transmembrane</keyword>
<gene>
    <name evidence="10" type="ORF">TW71_17945</name>
</gene>
<dbReference type="InterPro" id="IPR007655">
    <property type="entry name" value="Slam_C"/>
</dbReference>
<protein>
    <recommendedName>
        <fullName evidence="11">Peptide signal</fullName>
    </recommendedName>
</protein>
<evidence type="ECO:0000256" key="2">
    <source>
        <dbReference type="ARBA" id="ARBA00022452"/>
    </source>
</evidence>
<name>A0A837G281_9VIBR</name>
<evidence type="ECO:0000259" key="8">
    <source>
        <dbReference type="Pfam" id="PF04575"/>
    </source>
</evidence>
<keyword evidence="5" id="KW-0472">Membrane</keyword>
<dbReference type="EMBL" id="JXXR01000019">
    <property type="protein sequence ID" value="KJY69691.1"/>
    <property type="molecule type" value="Genomic_DNA"/>
</dbReference>
<dbReference type="AlphaFoldDB" id="A0A837G281"/>
<dbReference type="InterPro" id="IPR011990">
    <property type="entry name" value="TPR-like_helical_dom_sf"/>
</dbReference>
<proteinExistence type="inferred from homology"/>
<keyword evidence="4" id="KW-0732">Signal</keyword>
<evidence type="ECO:0000256" key="5">
    <source>
        <dbReference type="ARBA" id="ARBA00023136"/>
    </source>
</evidence>
<dbReference type="SUPFAM" id="SSF48452">
    <property type="entry name" value="TPR-like"/>
    <property type="match status" value="1"/>
</dbReference>
<dbReference type="RefSeq" id="WP_045986822.1">
    <property type="nucleotide sequence ID" value="NZ_CP063051.1"/>
</dbReference>
<evidence type="ECO:0000256" key="4">
    <source>
        <dbReference type="ARBA" id="ARBA00022729"/>
    </source>
</evidence>
<dbReference type="Pfam" id="PF24575">
    <property type="entry name" value="TPR_Slam"/>
    <property type="match status" value="1"/>
</dbReference>
<dbReference type="Gene3D" id="1.25.40.10">
    <property type="entry name" value="Tetratricopeptide repeat domain"/>
    <property type="match status" value="1"/>
</dbReference>
<keyword evidence="2" id="KW-1134">Transmembrane beta strand</keyword>
<evidence type="ECO:0008006" key="11">
    <source>
        <dbReference type="Google" id="ProtNLM"/>
    </source>
</evidence>
<evidence type="ECO:0000256" key="3">
    <source>
        <dbReference type="ARBA" id="ARBA00022692"/>
    </source>
</evidence>
<feature type="domain" description="Surface lipoprotein assembly modifier C-terminal" evidence="8">
    <location>
        <begin position="200"/>
        <end position="492"/>
    </location>
</feature>
<dbReference type="InterPro" id="IPR057556">
    <property type="entry name" value="TPR_Slam"/>
</dbReference>
<evidence type="ECO:0000259" key="9">
    <source>
        <dbReference type="Pfam" id="PF24575"/>
    </source>
</evidence>
<comment type="similarity">
    <text evidence="7">Belongs to the Slam family.</text>
</comment>
<evidence type="ECO:0000256" key="1">
    <source>
        <dbReference type="ARBA" id="ARBA00004571"/>
    </source>
</evidence>
<evidence type="ECO:0000256" key="7">
    <source>
        <dbReference type="ARBA" id="ARBA00023609"/>
    </source>
</evidence>
<comment type="caution">
    <text evidence="10">The sequence shown here is derived from an EMBL/GenBank/DDBJ whole genome shotgun (WGS) entry which is preliminary data.</text>
</comment>
<organism evidence="10">
    <name type="scientific">Vibrio coralliilyticus</name>
    <dbReference type="NCBI Taxonomy" id="190893"/>
    <lineage>
        <taxon>Bacteria</taxon>
        <taxon>Pseudomonadati</taxon>
        <taxon>Pseudomonadota</taxon>
        <taxon>Gammaproteobacteria</taxon>
        <taxon>Vibrionales</taxon>
        <taxon>Vibrionaceae</taxon>
        <taxon>Vibrio</taxon>
    </lineage>
</organism>
<dbReference type="GO" id="GO:0009279">
    <property type="term" value="C:cell outer membrane"/>
    <property type="evidence" value="ECO:0007669"/>
    <property type="project" value="UniProtKB-SubCell"/>
</dbReference>
<accession>A0A837G281</accession>
<keyword evidence="6" id="KW-0998">Cell outer membrane</keyword>
<sequence>MKIDRNFILGSLLMVSVSYSSFSYADQDTDLRIQQRDALSSRQNENALIEEELEKERLAEQSASGSESSVANTADELGPALHVAVRQRQWALAERLLQRYVALADFDPMLAHYASGALARNARDYDRAETHYSTLLEMQENFLPAELELARVWFEDRENSASLSLFNDILSRLPADNPRAAGVRNTVESFVSALEYRDDWQGAFSFGPTYNDNLNLSSKHYECLVYFTNGQCFLERSAPKVKSAYGIDYDASLNRRFSLSGHHGLQLRSFAYGTNYQNHKEHNEQTLNVTFGYSYQTAKHQLSIAPQFEYRALANQALFASGGFKADWFTNLSQTSAMKLEVEGEYLDYRNQTFRYQSDWQWSVFGTYWHQLPDKWLVFGGVDWTLKQNRQAVHEYDLWGGRLGVNKTFTSLNTDVTLFASLRQRIYGDFNAVLGERRDDTEQNYTLVVTLPELFAGFKPLIEVKANQTKSNVDWAYSYKQHQYSIKLEKRF</sequence>
<evidence type="ECO:0000256" key="6">
    <source>
        <dbReference type="ARBA" id="ARBA00023237"/>
    </source>
</evidence>
<reference evidence="10" key="1">
    <citation type="journal article" date="2015" name="BMC Genomics">
        <title>Genome mining reveals unlocked bioactive potential of marine Gram-negative bacteria.</title>
        <authorList>
            <person name="Machado H."/>
            <person name="Sonnenschein E.C."/>
            <person name="Melchiorsen J."/>
            <person name="Gram L."/>
        </authorList>
    </citation>
    <scope>NUCLEOTIDE SEQUENCE</scope>
    <source>
        <strain evidence="10">S2052</strain>
    </source>
</reference>